<proteinExistence type="predicted"/>
<reference evidence="1 2" key="1">
    <citation type="submission" date="2019-04" db="EMBL/GenBank/DDBJ databases">
        <authorList>
            <person name="Li Y."/>
            <person name="Wang J."/>
        </authorList>
    </citation>
    <scope>NUCLEOTIDE SEQUENCE [LARGE SCALE GENOMIC DNA]</scope>
    <source>
        <strain evidence="1 2">DSM 14668</strain>
    </source>
</reference>
<gene>
    <name evidence="1" type="ORF">E8A74_19850</name>
</gene>
<protein>
    <submittedName>
        <fullName evidence="1">Uncharacterized protein</fullName>
    </submittedName>
</protein>
<comment type="caution">
    <text evidence="1">The sequence shown here is derived from an EMBL/GenBank/DDBJ whole genome shotgun (WGS) entry which is preliminary data.</text>
</comment>
<name>A0A4U1JAW1_9BACT</name>
<dbReference type="RefSeq" id="WP_136930611.1">
    <property type="nucleotide sequence ID" value="NZ_SSMQ01000019.1"/>
</dbReference>
<organism evidence="1 2">
    <name type="scientific">Polyangium fumosum</name>
    <dbReference type="NCBI Taxonomy" id="889272"/>
    <lineage>
        <taxon>Bacteria</taxon>
        <taxon>Pseudomonadati</taxon>
        <taxon>Myxococcota</taxon>
        <taxon>Polyangia</taxon>
        <taxon>Polyangiales</taxon>
        <taxon>Polyangiaceae</taxon>
        <taxon>Polyangium</taxon>
    </lineage>
</organism>
<evidence type="ECO:0000313" key="1">
    <source>
        <dbReference type="EMBL" id="TKD06471.1"/>
    </source>
</evidence>
<accession>A0A4U1JAW1</accession>
<dbReference type="Proteomes" id="UP000309215">
    <property type="component" value="Unassembled WGS sequence"/>
</dbReference>
<keyword evidence="2" id="KW-1185">Reference proteome</keyword>
<dbReference type="EMBL" id="SSMQ01000019">
    <property type="protein sequence ID" value="TKD06471.1"/>
    <property type="molecule type" value="Genomic_DNA"/>
</dbReference>
<sequence length="137" mass="15657">MNLQPLDALQWVRTRPQQFFPLGKPEPIYLLAYLMADVLELGRGSCTIRQRDGWWIIGSEIDWLHDARHSETELFERVVAAPQHGEHSMRGEVLLSAFARSVWIALDGRRVCIQGEEPPPGAWDQAVDLHRAIVFAM</sequence>
<evidence type="ECO:0000313" key="2">
    <source>
        <dbReference type="Proteomes" id="UP000309215"/>
    </source>
</evidence>
<dbReference type="OrthoDB" id="7064328at2"/>
<dbReference type="AlphaFoldDB" id="A0A4U1JAW1"/>